<dbReference type="Gene3D" id="1.25.40.20">
    <property type="entry name" value="Ankyrin repeat-containing domain"/>
    <property type="match status" value="1"/>
</dbReference>
<evidence type="ECO:0000313" key="3">
    <source>
        <dbReference type="Proteomes" id="UP001175000"/>
    </source>
</evidence>
<keyword evidence="1" id="KW-0040">ANK repeat</keyword>
<dbReference type="SUPFAM" id="SSF48403">
    <property type="entry name" value="Ankyrin repeat"/>
    <property type="match status" value="1"/>
</dbReference>
<comment type="caution">
    <text evidence="2">The sequence shown here is derived from an EMBL/GenBank/DDBJ whole genome shotgun (WGS) entry which is preliminary data.</text>
</comment>
<sequence>MQFTHQESHMISVLAGQGEIIKLRKAVNELAERERTTPAEVLIFCKDDYQQTSAHMAAKSGQTRSIEALAELVGDEEKKVVFFNMANRFTGDRPVHTAMRHGYLDVFKSLVRHGADPTVKNRFGDAVTDYSGDYEPEEIQDIVDEYNKRASKGAE</sequence>
<evidence type="ECO:0000313" key="2">
    <source>
        <dbReference type="EMBL" id="KAK0632904.1"/>
    </source>
</evidence>
<accession>A0AA39XFD6</accession>
<protein>
    <submittedName>
        <fullName evidence="2">Uncharacterized protein</fullName>
    </submittedName>
</protein>
<dbReference type="InterPro" id="IPR002110">
    <property type="entry name" value="Ankyrin_rpt"/>
</dbReference>
<dbReference type="SMART" id="SM00248">
    <property type="entry name" value="ANK"/>
    <property type="match status" value="2"/>
</dbReference>
<reference evidence="2" key="1">
    <citation type="submission" date="2023-06" db="EMBL/GenBank/DDBJ databases">
        <title>Genome-scale phylogeny and comparative genomics of the fungal order Sordariales.</title>
        <authorList>
            <consortium name="Lawrence Berkeley National Laboratory"/>
            <person name="Hensen N."/>
            <person name="Bonometti L."/>
            <person name="Westerberg I."/>
            <person name="Brannstrom I.O."/>
            <person name="Guillou S."/>
            <person name="Cros-Aarteil S."/>
            <person name="Calhoun S."/>
            <person name="Haridas S."/>
            <person name="Kuo A."/>
            <person name="Mondo S."/>
            <person name="Pangilinan J."/>
            <person name="Riley R."/>
            <person name="Labutti K."/>
            <person name="Andreopoulos B."/>
            <person name="Lipzen A."/>
            <person name="Chen C."/>
            <person name="Yanf M."/>
            <person name="Daum C."/>
            <person name="Ng V."/>
            <person name="Clum A."/>
            <person name="Steindorff A."/>
            <person name="Ohm R."/>
            <person name="Martin F."/>
            <person name="Silar P."/>
            <person name="Natvig D."/>
            <person name="Lalanne C."/>
            <person name="Gautier V."/>
            <person name="Ament-Velasquez S.L."/>
            <person name="Kruys A."/>
            <person name="Hutchinson M.I."/>
            <person name="Powell A.J."/>
            <person name="Barry K."/>
            <person name="Miller A.N."/>
            <person name="Grigoriev I.V."/>
            <person name="Debuchy R."/>
            <person name="Gladieux P."/>
            <person name="Thoren M.H."/>
            <person name="Johannesson H."/>
        </authorList>
    </citation>
    <scope>NUCLEOTIDE SEQUENCE</scope>
    <source>
        <strain evidence="2">CBS 606.72</strain>
    </source>
</reference>
<dbReference type="PROSITE" id="PS50297">
    <property type="entry name" value="ANK_REP_REGION"/>
    <property type="match status" value="1"/>
</dbReference>
<proteinExistence type="predicted"/>
<dbReference type="InterPro" id="IPR036770">
    <property type="entry name" value="Ankyrin_rpt-contain_sf"/>
</dbReference>
<feature type="repeat" description="ANK" evidence="1">
    <location>
        <begin position="90"/>
        <end position="122"/>
    </location>
</feature>
<keyword evidence="3" id="KW-1185">Reference proteome</keyword>
<gene>
    <name evidence="2" type="ORF">B0T14DRAFT_560545</name>
</gene>
<name>A0AA39XFD6_9PEZI</name>
<dbReference type="EMBL" id="JAULSU010000001">
    <property type="protein sequence ID" value="KAK0632904.1"/>
    <property type="molecule type" value="Genomic_DNA"/>
</dbReference>
<dbReference type="Proteomes" id="UP001175000">
    <property type="component" value="Unassembled WGS sequence"/>
</dbReference>
<dbReference type="AlphaFoldDB" id="A0AA39XFD6"/>
<dbReference type="Pfam" id="PF12796">
    <property type="entry name" value="Ank_2"/>
    <property type="match status" value="1"/>
</dbReference>
<dbReference type="PROSITE" id="PS50088">
    <property type="entry name" value="ANK_REPEAT"/>
    <property type="match status" value="1"/>
</dbReference>
<organism evidence="2 3">
    <name type="scientific">Immersiella caudata</name>
    <dbReference type="NCBI Taxonomy" id="314043"/>
    <lineage>
        <taxon>Eukaryota</taxon>
        <taxon>Fungi</taxon>
        <taxon>Dikarya</taxon>
        <taxon>Ascomycota</taxon>
        <taxon>Pezizomycotina</taxon>
        <taxon>Sordariomycetes</taxon>
        <taxon>Sordariomycetidae</taxon>
        <taxon>Sordariales</taxon>
        <taxon>Lasiosphaeriaceae</taxon>
        <taxon>Immersiella</taxon>
    </lineage>
</organism>
<evidence type="ECO:0000256" key="1">
    <source>
        <dbReference type="PROSITE-ProRule" id="PRU00023"/>
    </source>
</evidence>